<dbReference type="PANTHER" id="PTHR11183">
    <property type="entry name" value="GLYCOGENIN SUBFAMILY MEMBER"/>
    <property type="match status" value="1"/>
</dbReference>
<feature type="compositionally biased region" description="Basic and acidic residues" evidence="1">
    <location>
        <begin position="354"/>
        <end position="530"/>
    </location>
</feature>
<dbReference type="InterPro" id="IPR002495">
    <property type="entry name" value="Glyco_trans_8"/>
</dbReference>
<evidence type="ECO:0000313" key="3">
    <source>
        <dbReference type="EMBL" id="CAK0871826.1"/>
    </source>
</evidence>
<comment type="caution">
    <text evidence="3">The sequence shown here is derived from an EMBL/GenBank/DDBJ whole genome shotgun (WGS) entry which is preliminary data.</text>
</comment>
<accession>A0ABN9VFB6</accession>
<keyword evidence="4" id="KW-1185">Reference proteome</keyword>
<evidence type="ECO:0000313" key="4">
    <source>
        <dbReference type="Proteomes" id="UP001189429"/>
    </source>
</evidence>
<gene>
    <name evidence="3" type="ORF">PCOR1329_LOCUS57505</name>
</gene>
<sequence length="807" mass="89013">MAGGPASLLGGLVALLALRPLSAIHVGRVSGRASTAKRAAWQRLGTVSTTHVDLGSYAGPTNVTGIVTHAGKHALDYIDSAAMLGLVLQRHLPEVPRFAIVIEGMKDCFQAQLRNAGWHLVMVEDWGEEHIGGSADAKFFGRWGDSFEKLNVWRFPLDRVLFLDSDTYVFSDKVREILDTKLEPGQIGMTKDGCKPEHNSGMMLFKPQLSVYDDLLRMIADQGSAGNGREILDQTLVNKKYEGNIVTMDSRFNCVDYQVDPRCKLSCGQDTIVAHFTGNPKPTREGVPHVNLVRHGNISVCQGTNLGGCQLWSRYYCDMKKNANYLSKLLKRTLSQTGQCLSPVALAEEDEAEEKARQEEAERKAKTAAEATAKEATAKQEAEAKAKEEAEAKARQEEAERKAKAAAEAKATEEAKRKTKDEAEARARQEEAERKAKAAAEVKATEEAEAKAKDEAEAKARQEEGEREAKEKAERKAREESVAKAKEETDRKAKEEAEAKARQEEVEAKAKVAAEAKAKEEVEVKARQEEAEPNAKAAAEAKATQEAEAKAKEEAEAKTQQEEAERKTKEEAESKAKEEAEVKARQEEAERKAKEEAEAKARQEEAEVKAKREAERKARKDAEVKAMERKAQRRAKRAAEAKARQEEAEGKAQEADAKARQEEAERTAKEGAETKAKEEAEAKARQEGAERNAKEAAKAQAKEGAEPNATDAAQATVLLSSRTVLNDTGLHYEGTLMDIRKKLEDAMSALPQISETAPVRRALQMRLDEITKKQLEDSIAALPDMPEVEKARISLQEQLFDVNARIR</sequence>
<feature type="signal peptide" evidence="2">
    <location>
        <begin position="1"/>
        <end position="23"/>
    </location>
</feature>
<dbReference type="Pfam" id="PF01501">
    <property type="entry name" value="Glyco_transf_8"/>
    <property type="match status" value="1"/>
</dbReference>
<feature type="chain" id="PRO_5047396216" evidence="2">
    <location>
        <begin position="24"/>
        <end position="807"/>
    </location>
</feature>
<dbReference type="InterPro" id="IPR050587">
    <property type="entry name" value="GNT1/Glycosyltrans_8"/>
</dbReference>
<proteinExistence type="predicted"/>
<dbReference type="EMBL" id="CAUYUJ010017104">
    <property type="protein sequence ID" value="CAK0871826.1"/>
    <property type="molecule type" value="Genomic_DNA"/>
</dbReference>
<keyword evidence="2" id="KW-0732">Signal</keyword>
<feature type="region of interest" description="Disordered" evidence="1">
    <location>
        <begin position="351"/>
        <end position="710"/>
    </location>
</feature>
<dbReference type="Proteomes" id="UP001189429">
    <property type="component" value="Unassembled WGS sequence"/>
</dbReference>
<evidence type="ECO:0000256" key="2">
    <source>
        <dbReference type="SAM" id="SignalP"/>
    </source>
</evidence>
<protein>
    <submittedName>
        <fullName evidence="3">Uncharacterized protein</fullName>
    </submittedName>
</protein>
<reference evidence="3" key="1">
    <citation type="submission" date="2023-10" db="EMBL/GenBank/DDBJ databases">
        <authorList>
            <person name="Chen Y."/>
            <person name="Shah S."/>
            <person name="Dougan E. K."/>
            <person name="Thang M."/>
            <person name="Chan C."/>
        </authorList>
    </citation>
    <scope>NUCLEOTIDE SEQUENCE [LARGE SCALE GENOMIC DNA]</scope>
</reference>
<dbReference type="InterPro" id="IPR029044">
    <property type="entry name" value="Nucleotide-diphossugar_trans"/>
</dbReference>
<evidence type="ECO:0000256" key="1">
    <source>
        <dbReference type="SAM" id="MobiDB-lite"/>
    </source>
</evidence>
<dbReference type="Gene3D" id="3.90.550.10">
    <property type="entry name" value="Spore Coat Polysaccharide Biosynthesis Protein SpsA, Chain A"/>
    <property type="match status" value="1"/>
</dbReference>
<feature type="compositionally biased region" description="Basic and acidic residues" evidence="1">
    <location>
        <begin position="543"/>
        <end position="630"/>
    </location>
</feature>
<name>A0ABN9VFB6_9DINO</name>
<organism evidence="3 4">
    <name type="scientific">Prorocentrum cordatum</name>
    <dbReference type="NCBI Taxonomy" id="2364126"/>
    <lineage>
        <taxon>Eukaryota</taxon>
        <taxon>Sar</taxon>
        <taxon>Alveolata</taxon>
        <taxon>Dinophyceae</taxon>
        <taxon>Prorocentrales</taxon>
        <taxon>Prorocentraceae</taxon>
        <taxon>Prorocentrum</taxon>
    </lineage>
</organism>
<dbReference type="SUPFAM" id="SSF53448">
    <property type="entry name" value="Nucleotide-diphospho-sugar transferases"/>
    <property type="match status" value="1"/>
</dbReference>
<feature type="compositionally biased region" description="Basic and acidic residues" evidence="1">
    <location>
        <begin position="637"/>
        <end position="705"/>
    </location>
</feature>